<accession>A0ABQ6HI88</accession>
<gene>
    <name evidence="8" type="ORF">GCM10025862_02870</name>
</gene>
<dbReference type="EMBL" id="BSUJ01000001">
    <property type="protein sequence ID" value="GMA18266.1"/>
    <property type="molecule type" value="Genomic_DNA"/>
</dbReference>
<protein>
    <submittedName>
        <fullName evidence="8">TetR family transcriptional regulator</fullName>
    </submittedName>
</protein>
<dbReference type="InterPro" id="IPR001647">
    <property type="entry name" value="HTH_TetR"/>
</dbReference>
<evidence type="ECO:0000256" key="4">
    <source>
        <dbReference type="ARBA" id="ARBA00023163"/>
    </source>
</evidence>
<name>A0ABQ6HI88_9MICO</name>
<dbReference type="InterPro" id="IPR009057">
    <property type="entry name" value="Homeodomain-like_sf"/>
</dbReference>
<keyword evidence="3 5" id="KW-0238">DNA-binding</keyword>
<feature type="domain" description="HTH tetR-type" evidence="7">
    <location>
        <begin position="21"/>
        <end position="81"/>
    </location>
</feature>
<proteinExistence type="predicted"/>
<dbReference type="PANTHER" id="PTHR30055:SF146">
    <property type="entry name" value="HTH-TYPE TRANSCRIPTIONAL DUAL REGULATOR CECR"/>
    <property type="match status" value="1"/>
</dbReference>
<keyword evidence="2" id="KW-0805">Transcription regulation</keyword>
<comment type="caution">
    <text evidence="8">The sequence shown here is derived from an EMBL/GenBank/DDBJ whole genome shotgun (WGS) entry which is preliminary data.</text>
</comment>
<evidence type="ECO:0000313" key="8">
    <source>
        <dbReference type="EMBL" id="GMA18266.1"/>
    </source>
</evidence>
<dbReference type="SUPFAM" id="SSF48498">
    <property type="entry name" value="Tetracyclin repressor-like, C-terminal domain"/>
    <property type="match status" value="1"/>
</dbReference>
<evidence type="ECO:0000256" key="1">
    <source>
        <dbReference type="ARBA" id="ARBA00022491"/>
    </source>
</evidence>
<evidence type="ECO:0000256" key="2">
    <source>
        <dbReference type="ARBA" id="ARBA00023015"/>
    </source>
</evidence>
<dbReference type="Pfam" id="PF13977">
    <property type="entry name" value="TetR_C_6"/>
    <property type="match status" value="1"/>
</dbReference>
<keyword evidence="4" id="KW-0804">Transcription</keyword>
<dbReference type="PANTHER" id="PTHR30055">
    <property type="entry name" value="HTH-TYPE TRANSCRIPTIONAL REGULATOR RUTR"/>
    <property type="match status" value="1"/>
</dbReference>
<feature type="DNA-binding region" description="H-T-H motif" evidence="5">
    <location>
        <begin position="44"/>
        <end position="63"/>
    </location>
</feature>
<dbReference type="Gene3D" id="1.10.357.10">
    <property type="entry name" value="Tetracycline Repressor, domain 2"/>
    <property type="match status" value="1"/>
</dbReference>
<feature type="region of interest" description="Disordered" evidence="6">
    <location>
        <begin position="1"/>
        <end position="21"/>
    </location>
</feature>
<dbReference type="InterPro" id="IPR050109">
    <property type="entry name" value="HTH-type_TetR-like_transc_reg"/>
</dbReference>
<evidence type="ECO:0000259" key="7">
    <source>
        <dbReference type="PROSITE" id="PS50977"/>
    </source>
</evidence>
<evidence type="ECO:0000256" key="6">
    <source>
        <dbReference type="SAM" id="MobiDB-lite"/>
    </source>
</evidence>
<evidence type="ECO:0000313" key="9">
    <source>
        <dbReference type="Proteomes" id="UP001157109"/>
    </source>
</evidence>
<reference evidence="9" key="1">
    <citation type="journal article" date="2019" name="Int. J. Syst. Evol. Microbiol.">
        <title>The Global Catalogue of Microorganisms (GCM) 10K type strain sequencing project: providing services to taxonomists for standard genome sequencing and annotation.</title>
        <authorList>
            <consortium name="The Broad Institute Genomics Platform"/>
            <consortium name="The Broad Institute Genome Sequencing Center for Infectious Disease"/>
            <person name="Wu L."/>
            <person name="Ma J."/>
        </authorList>
    </citation>
    <scope>NUCLEOTIDE SEQUENCE [LARGE SCALE GENOMIC DNA]</scope>
    <source>
        <strain evidence="9">NBRC 105830</strain>
    </source>
</reference>
<dbReference type="PROSITE" id="PS50977">
    <property type="entry name" value="HTH_TETR_2"/>
    <property type="match status" value="1"/>
</dbReference>
<keyword evidence="1" id="KW-0678">Repressor</keyword>
<dbReference type="Proteomes" id="UP001157109">
    <property type="component" value="Unassembled WGS sequence"/>
</dbReference>
<dbReference type="Pfam" id="PF00440">
    <property type="entry name" value="TetR_N"/>
    <property type="match status" value="1"/>
</dbReference>
<evidence type="ECO:0000256" key="3">
    <source>
        <dbReference type="ARBA" id="ARBA00023125"/>
    </source>
</evidence>
<dbReference type="RefSeq" id="WP_241443803.1">
    <property type="nucleotide sequence ID" value="NZ_BSUJ01000001.1"/>
</dbReference>
<dbReference type="InterPro" id="IPR039538">
    <property type="entry name" value="BetI_C"/>
</dbReference>
<sequence length="212" mass="23135">MTISKNPVRRRPGRPKGGDSAATREHILQCAFDLIATRGYRGTSMATVAETACLSQTGLAHHFRTKDVLLAAVLDRRDAIDHADIDAALGGTADGWPYFEALLRLVALNSDRAALVRLFSTVTAEALDEQHPAHGWVERHYADTIARATTALRRGQAMGTVRQDAPVEAIARNTIALMDGLQTQWLLDPTFDMVPAFDAYVSDLRGRWGQAG</sequence>
<keyword evidence="9" id="KW-1185">Reference proteome</keyword>
<dbReference type="SUPFAM" id="SSF46689">
    <property type="entry name" value="Homeodomain-like"/>
    <property type="match status" value="1"/>
</dbReference>
<evidence type="ECO:0000256" key="5">
    <source>
        <dbReference type="PROSITE-ProRule" id="PRU00335"/>
    </source>
</evidence>
<organism evidence="8 9">
    <name type="scientific">Arsenicicoccus piscis</name>
    <dbReference type="NCBI Taxonomy" id="673954"/>
    <lineage>
        <taxon>Bacteria</taxon>
        <taxon>Bacillati</taxon>
        <taxon>Actinomycetota</taxon>
        <taxon>Actinomycetes</taxon>
        <taxon>Micrococcales</taxon>
        <taxon>Intrasporangiaceae</taxon>
        <taxon>Arsenicicoccus</taxon>
    </lineage>
</organism>
<dbReference type="InterPro" id="IPR036271">
    <property type="entry name" value="Tet_transcr_reg_TetR-rel_C_sf"/>
</dbReference>
<dbReference type="PRINTS" id="PR00455">
    <property type="entry name" value="HTHTETR"/>
</dbReference>